<feature type="binding site" evidence="3">
    <location>
        <position position="70"/>
    </location>
    <ligand>
        <name>substrate</name>
    </ligand>
</feature>
<reference evidence="7 8" key="1">
    <citation type="submission" date="2019-11" db="EMBL/GenBank/DDBJ databases">
        <title>Venatorbacter sp. nov. a predator of Campylobacter and other Gram-negative bacteria.</title>
        <authorList>
            <person name="Saeedi A."/>
            <person name="Cummings N.J."/>
            <person name="Connerton I.F."/>
            <person name="Connerton P.L."/>
        </authorList>
    </citation>
    <scope>NUCLEOTIDE SEQUENCE [LARGE SCALE GENOMIC DNA]</scope>
    <source>
        <strain evidence="7">XL5</strain>
    </source>
</reference>
<dbReference type="GO" id="GO:0004067">
    <property type="term" value="F:asparaginase activity"/>
    <property type="evidence" value="ECO:0007669"/>
    <property type="project" value="UniProtKB-UniRule"/>
</dbReference>
<dbReference type="GO" id="GO:0005829">
    <property type="term" value="C:cytosol"/>
    <property type="evidence" value="ECO:0007669"/>
    <property type="project" value="TreeGrafter"/>
</dbReference>
<proteinExistence type="inferred from homology"/>
<name>A0A9X7UZS4_9GAMM</name>
<gene>
    <name evidence="7" type="primary">ansA</name>
    <name evidence="7" type="ORF">GJQ55_11505</name>
</gene>
<sequence length="325" mass="35189">MPVFRPGLLAMTSKRIFVIYTGGTLGMQPTPRGYQPLAGWLEQQLRQLPELQQPEMPEFVLHEYAPLLDSSDMQPQHWQTIAADIHAHYDDYDGFVVLHGTDTMAYSAAAVQCLLPGLGKPVLFTGAQIPLAEAGSDAPANIRNALYAAAHSGIAQVGIVFHRQLLPAEYATKVDAQGLAAFAAPNAKPLLEWTDKYLKLSELVHVKNGDKPELKSIVAQKVAVLTLHPGMDFELIAQWLAQPWDAVILQTFGSGNAPQHPTLLSALKDASARGVRIINRSQCARGDVRTTYGGAYALADCGVVAAGDQTLEMLLARLMTNGFLV</sequence>
<dbReference type="PIRSF" id="PIRSF001220">
    <property type="entry name" value="L-ASNase_gatD"/>
    <property type="match status" value="1"/>
</dbReference>
<dbReference type="Gene3D" id="3.40.50.1170">
    <property type="entry name" value="L-asparaginase, N-terminal domain"/>
    <property type="match status" value="1"/>
</dbReference>
<dbReference type="InterPro" id="IPR040919">
    <property type="entry name" value="Asparaginase_C"/>
</dbReference>
<dbReference type="SFLD" id="SFLDS00057">
    <property type="entry name" value="Glutaminase/Asparaginase"/>
    <property type="match status" value="1"/>
</dbReference>
<dbReference type="InterPro" id="IPR041725">
    <property type="entry name" value="L-asparaginase_I"/>
</dbReference>
<evidence type="ECO:0000256" key="1">
    <source>
        <dbReference type="ARBA" id="ARBA00010518"/>
    </source>
</evidence>
<dbReference type="SUPFAM" id="SSF53774">
    <property type="entry name" value="Glutaminase/Asparaginase"/>
    <property type="match status" value="1"/>
</dbReference>
<dbReference type="Proteomes" id="UP000596074">
    <property type="component" value="Chromosome"/>
</dbReference>
<dbReference type="InterPro" id="IPR006034">
    <property type="entry name" value="Asparaginase/glutaminase-like"/>
</dbReference>
<evidence type="ECO:0000313" key="8">
    <source>
        <dbReference type="Proteomes" id="UP000596074"/>
    </source>
</evidence>
<evidence type="ECO:0000259" key="5">
    <source>
        <dbReference type="Pfam" id="PF00710"/>
    </source>
</evidence>
<dbReference type="Pfam" id="PF17763">
    <property type="entry name" value="Asparaginase_C"/>
    <property type="match status" value="1"/>
</dbReference>
<dbReference type="Pfam" id="PF00710">
    <property type="entry name" value="Asparaginase"/>
    <property type="match status" value="1"/>
</dbReference>
<dbReference type="CDD" id="cd08963">
    <property type="entry name" value="L-asparaginase_I"/>
    <property type="match status" value="1"/>
</dbReference>
<feature type="domain" description="L-asparaginase N-terminal" evidence="5">
    <location>
        <begin position="15"/>
        <end position="199"/>
    </location>
</feature>
<keyword evidence="8" id="KW-1185">Reference proteome</keyword>
<dbReference type="Gene3D" id="3.40.50.40">
    <property type="match status" value="1"/>
</dbReference>
<dbReference type="PANTHER" id="PTHR11707:SF28">
    <property type="entry name" value="60 KDA LYSOPHOSPHOLIPASE"/>
    <property type="match status" value="1"/>
</dbReference>
<dbReference type="SMART" id="SM00870">
    <property type="entry name" value="Asparaginase"/>
    <property type="match status" value="1"/>
</dbReference>
<dbReference type="EC" id="3.5.1.1" evidence="7"/>
<feature type="active site" description="O-isoaspartyl threonine intermediate" evidence="2">
    <location>
        <position position="24"/>
    </location>
</feature>
<dbReference type="PROSITE" id="PS00917">
    <property type="entry name" value="ASN_GLN_ASE_2"/>
    <property type="match status" value="1"/>
</dbReference>
<dbReference type="EMBL" id="CP046056">
    <property type="protein sequence ID" value="QQD25056.1"/>
    <property type="molecule type" value="Genomic_DNA"/>
</dbReference>
<dbReference type="AlphaFoldDB" id="A0A9X7UZS4"/>
<dbReference type="InterPro" id="IPR036152">
    <property type="entry name" value="Asp/glu_Ase-like_sf"/>
</dbReference>
<evidence type="ECO:0000256" key="2">
    <source>
        <dbReference type="PIRSR" id="PIRSR001220-1"/>
    </source>
</evidence>
<feature type="binding site" evidence="3">
    <location>
        <begin position="101"/>
        <end position="102"/>
    </location>
    <ligand>
        <name>substrate</name>
    </ligand>
</feature>
<feature type="domain" description="Asparaginase/glutaminase C-terminal" evidence="6">
    <location>
        <begin position="221"/>
        <end position="319"/>
    </location>
</feature>
<dbReference type="InterPro" id="IPR027474">
    <property type="entry name" value="L-asparaginase_N"/>
</dbReference>
<dbReference type="FunFam" id="3.40.50.1170:FF:000001">
    <property type="entry name" value="L-asparaginase 2"/>
    <property type="match status" value="1"/>
</dbReference>
<dbReference type="InterPro" id="IPR037152">
    <property type="entry name" value="L-asparaginase_N_sf"/>
</dbReference>
<comment type="similarity">
    <text evidence="1">Belongs to the asparaginase 1 family.</text>
</comment>
<keyword evidence="7" id="KW-0378">Hydrolase</keyword>
<dbReference type="PRINTS" id="PR00139">
    <property type="entry name" value="ASNGLNASE"/>
</dbReference>
<protein>
    <submittedName>
        <fullName evidence="7">Asparaginase</fullName>
        <ecNumber evidence="7">3.5.1.1</ecNumber>
    </submittedName>
</protein>
<accession>A0A9X7UZS4</accession>
<dbReference type="PROSITE" id="PS51732">
    <property type="entry name" value="ASN_GLN_ASE_3"/>
    <property type="match status" value="1"/>
</dbReference>
<evidence type="ECO:0000256" key="4">
    <source>
        <dbReference type="PROSITE-ProRule" id="PRU10100"/>
    </source>
</evidence>
<evidence type="ECO:0000256" key="3">
    <source>
        <dbReference type="PIRSR" id="PIRSR001220-2"/>
    </source>
</evidence>
<dbReference type="PANTHER" id="PTHR11707">
    <property type="entry name" value="L-ASPARAGINASE"/>
    <property type="match status" value="1"/>
</dbReference>
<dbReference type="KEGG" id="vcw:GJQ55_11505"/>
<feature type="active site" evidence="4">
    <location>
        <position position="101"/>
    </location>
</feature>
<dbReference type="InterPro" id="IPR027473">
    <property type="entry name" value="L-asparaginase_C"/>
</dbReference>
<evidence type="ECO:0000259" key="6">
    <source>
        <dbReference type="Pfam" id="PF17763"/>
    </source>
</evidence>
<evidence type="ECO:0000313" key="7">
    <source>
        <dbReference type="EMBL" id="QQD25056.1"/>
    </source>
</evidence>
<organism evidence="7 8">
    <name type="scientific">Venatoribacter cucullus</name>
    <dbReference type="NCBI Taxonomy" id="2661630"/>
    <lineage>
        <taxon>Bacteria</taxon>
        <taxon>Pseudomonadati</taxon>
        <taxon>Pseudomonadota</taxon>
        <taxon>Gammaproteobacteria</taxon>
        <taxon>Oceanospirillales</taxon>
        <taxon>Oceanospirillaceae</taxon>
        <taxon>Venatoribacter</taxon>
    </lineage>
</organism>
<dbReference type="InterPro" id="IPR027475">
    <property type="entry name" value="Asparaginase/glutaminase_AS2"/>
</dbReference>
<dbReference type="PIRSF" id="PIRSF500176">
    <property type="entry name" value="L_ASNase"/>
    <property type="match status" value="1"/>
</dbReference>